<dbReference type="Proteomes" id="UP001612928">
    <property type="component" value="Unassembled WGS sequence"/>
</dbReference>
<proteinExistence type="predicted"/>
<accession>A0ABW8A345</accession>
<evidence type="ECO:0000313" key="2">
    <source>
        <dbReference type="Proteomes" id="UP001612928"/>
    </source>
</evidence>
<dbReference type="RefSeq" id="WP_397020665.1">
    <property type="nucleotide sequence ID" value="NZ_JBITMB010000003.1"/>
</dbReference>
<dbReference type="EMBL" id="JBITMB010000003">
    <property type="protein sequence ID" value="MFI7440877.1"/>
    <property type="molecule type" value="Genomic_DNA"/>
</dbReference>
<keyword evidence="2" id="KW-1185">Reference proteome</keyword>
<evidence type="ECO:0000313" key="1">
    <source>
        <dbReference type="EMBL" id="MFI7440877.1"/>
    </source>
</evidence>
<organism evidence="1 2">
    <name type="scientific">Nonomuraea indica</name>
    <dbReference type="NCBI Taxonomy" id="1581193"/>
    <lineage>
        <taxon>Bacteria</taxon>
        <taxon>Bacillati</taxon>
        <taxon>Actinomycetota</taxon>
        <taxon>Actinomycetes</taxon>
        <taxon>Streptosporangiales</taxon>
        <taxon>Streptosporangiaceae</taxon>
        <taxon>Nonomuraea</taxon>
    </lineage>
</organism>
<protein>
    <submittedName>
        <fullName evidence="1">Uncharacterized protein</fullName>
    </submittedName>
</protein>
<sequence>MTSPRELPADVARVQDMRDFAAYLEIMADDFDTDRADCERQRREGEQFVDGRWSSMYVGDFLRTWAAWLQDGCLREGSPFKDDVDPLTWQSLALQIHVAHLYE</sequence>
<gene>
    <name evidence="1" type="ORF">ACIBP5_13070</name>
</gene>
<comment type="caution">
    <text evidence="1">The sequence shown here is derived from an EMBL/GenBank/DDBJ whole genome shotgun (WGS) entry which is preliminary data.</text>
</comment>
<reference evidence="1 2" key="1">
    <citation type="submission" date="2024-10" db="EMBL/GenBank/DDBJ databases">
        <title>The Natural Products Discovery Center: Release of the First 8490 Sequenced Strains for Exploring Actinobacteria Biosynthetic Diversity.</title>
        <authorList>
            <person name="Kalkreuter E."/>
            <person name="Kautsar S.A."/>
            <person name="Yang D."/>
            <person name="Bader C.D."/>
            <person name="Teijaro C.N."/>
            <person name="Fluegel L."/>
            <person name="Davis C.M."/>
            <person name="Simpson J.R."/>
            <person name="Lauterbach L."/>
            <person name="Steele A.D."/>
            <person name="Gui C."/>
            <person name="Meng S."/>
            <person name="Li G."/>
            <person name="Viehrig K."/>
            <person name="Ye F."/>
            <person name="Su P."/>
            <person name="Kiefer A.F."/>
            <person name="Nichols A."/>
            <person name="Cepeda A.J."/>
            <person name="Yan W."/>
            <person name="Fan B."/>
            <person name="Jiang Y."/>
            <person name="Adhikari A."/>
            <person name="Zheng C.-J."/>
            <person name="Schuster L."/>
            <person name="Cowan T.M."/>
            <person name="Smanski M.J."/>
            <person name="Chevrette M.G."/>
            <person name="De Carvalho L.P.S."/>
            <person name="Shen B."/>
        </authorList>
    </citation>
    <scope>NUCLEOTIDE SEQUENCE [LARGE SCALE GENOMIC DNA]</scope>
    <source>
        <strain evidence="1 2">NPDC049503</strain>
    </source>
</reference>
<name>A0ABW8A345_9ACTN</name>